<organism evidence="2 3">
    <name type="scientific">Curtobacterium salicis</name>
    <dbReference type="NCBI Taxonomy" id="1779862"/>
    <lineage>
        <taxon>Bacteria</taxon>
        <taxon>Bacillati</taxon>
        <taxon>Actinomycetota</taxon>
        <taxon>Actinomycetes</taxon>
        <taxon>Micrococcales</taxon>
        <taxon>Microbacteriaceae</taxon>
        <taxon>Curtobacterium</taxon>
    </lineage>
</organism>
<proteinExistence type="predicted"/>
<gene>
    <name evidence="2" type="ORF">E9228_000086</name>
</gene>
<feature type="compositionally biased region" description="Acidic residues" evidence="1">
    <location>
        <begin position="72"/>
        <end position="82"/>
    </location>
</feature>
<comment type="caution">
    <text evidence="2">The sequence shown here is derived from an EMBL/GenBank/DDBJ whole genome shotgun (WGS) entry which is preliminary data.</text>
</comment>
<feature type="region of interest" description="Disordered" evidence="1">
    <location>
        <begin position="62"/>
        <end position="82"/>
    </location>
</feature>
<evidence type="ECO:0000313" key="3">
    <source>
        <dbReference type="Proteomes" id="UP001318300"/>
    </source>
</evidence>
<dbReference type="RefSeq" id="WP_166778690.1">
    <property type="nucleotide sequence ID" value="NZ_JAAOYO010000001.1"/>
</dbReference>
<evidence type="ECO:0000256" key="1">
    <source>
        <dbReference type="SAM" id="MobiDB-lite"/>
    </source>
</evidence>
<reference evidence="2 3" key="1">
    <citation type="submission" date="2020-03" db="EMBL/GenBank/DDBJ databases">
        <title>Above-ground endophytic microbial communities from plants in different locations in the United States.</title>
        <authorList>
            <person name="Frank C."/>
        </authorList>
    </citation>
    <scope>NUCLEOTIDE SEQUENCE [LARGE SCALE GENOMIC DNA]</scope>
    <source>
        <strain evidence="2 3">WW7</strain>
    </source>
</reference>
<keyword evidence="3" id="KW-1185">Reference proteome</keyword>
<dbReference type="EMBL" id="JAAOYO010000001">
    <property type="protein sequence ID" value="NII39467.1"/>
    <property type="molecule type" value="Genomic_DNA"/>
</dbReference>
<protein>
    <recommendedName>
        <fullName evidence="4">DNA-binding protein</fullName>
    </recommendedName>
</protein>
<name>A0ABX0T1U1_9MICO</name>
<accession>A0ABX0T1U1</accession>
<feature type="compositionally biased region" description="Basic and acidic residues" evidence="1">
    <location>
        <begin position="62"/>
        <end position="71"/>
    </location>
</feature>
<evidence type="ECO:0008006" key="4">
    <source>
        <dbReference type="Google" id="ProtNLM"/>
    </source>
</evidence>
<evidence type="ECO:0000313" key="2">
    <source>
        <dbReference type="EMBL" id="NII39467.1"/>
    </source>
</evidence>
<sequence>MLPDDDEWWTKERACRHLGITARTFNRYIDAGVLAVKVNGTVFVQRGPFLAEYRRRLIARRDSRFKSHPPEDADDDQPPASP</sequence>
<dbReference type="Proteomes" id="UP001318300">
    <property type="component" value="Unassembled WGS sequence"/>
</dbReference>